<dbReference type="InterPro" id="IPR036249">
    <property type="entry name" value="Thioredoxin-like_sf"/>
</dbReference>
<dbReference type="SUPFAM" id="SSF52833">
    <property type="entry name" value="Thioredoxin-like"/>
    <property type="match status" value="1"/>
</dbReference>
<gene>
    <name evidence="2" type="ORF">JDO7802_00126</name>
</gene>
<dbReference type="STRING" id="420998.JDO7802_00126"/>
<accession>A0A0M6YDV9</accession>
<sequence>MTYDLLIGDRSYSSWSLRGWLLFAAFDLPVRVEVNELYRESFHDRLKAWAPARTVPVARAPDSALWCDSLAIAEGLAERHPKAGHWPKDPKTRALARSMTAEMHSGFTALRGACPMNLRVRWDGFTPDAAVRADLARLETLWAAAREMAGDGPWLFGAYCAADAFFAPVAMRIAGYDLPISDASRTYVDAHLTHAPLRAWRAEGEARDRTLSNYDIGLPTSPFPIV</sequence>
<name>A0A0M6YDV9_9RHOB</name>
<keyword evidence="2" id="KW-0808">Transferase</keyword>
<proteinExistence type="predicted"/>
<dbReference type="OrthoDB" id="9799538at2"/>
<dbReference type="RefSeq" id="WP_055081769.1">
    <property type="nucleotide sequence ID" value="NZ_CXSU01000005.1"/>
</dbReference>
<organism evidence="2 3">
    <name type="scientific">Jannaschia donghaensis</name>
    <dbReference type="NCBI Taxonomy" id="420998"/>
    <lineage>
        <taxon>Bacteria</taxon>
        <taxon>Pseudomonadati</taxon>
        <taxon>Pseudomonadota</taxon>
        <taxon>Alphaproteobacteria</taxon>
        <taxon>Rhodobacterales</taxon>
        <taxon>Roseobacteraceae</taxon>
        <taxon>Jannaschia</taxon>
    </lineage>
</organism>
<evidence type="ECO:0000259" key="1">
    <source>
        <dbReference type="Pfam" id="PF13409"/>
    </source>
</evidence>
<feature type="domain" description="GST N-terminal" evidence="1">
    <location>
        <begin position="12"/>
        <end position="78"/>
    </location>
</feature>
<evidence type="ECO:0000313" key="3">
    <source>
        <dbReference type="Proteomes" id="UP000049222"/>
    </source>
</evidence>
<protein>
    <submittedName>
        <fullName evidence="2">Glutathione S-transferase</fullName>
    </submittedName>
</protein>
<dbReference type="Proteomes" id="UP000049222">
    <property type="component" value="Unassembled WGS sequence"/>
</dbReference>
<dbReference type="AlphaFoldDB" id="A0A0M6YDV9"/>
<dbReference type="InterPro" id="IPR004045">
    <property type="entry name" value="Glutathione_S-Trfase_N"/>
</dbReference>
<dbReference type="InterPro" id="IPR036282">
    <property type="entry name" value="Glutathione-S-Trfase_C_sf"/>
</dbReference>
<dbReference type="Gene3D" id="3.40.30.10">
    <property type="entry name" value="Glutaredoxin"/>
    <property type="match status" value="1"/>
</dbReference>
<dbReference type="SUPFAM" id="SSF47616">
    <property type="entry name" value="GST C-terminal domain-like"/>
    <property type="match status" value="1"/>
</dbReference>
<dbReference type="CDD" id="cd03194">
    <property type="entry name" value="GST_C_3"/>
    <property type="match status" value="1"/>
</dbReference>
<keyword evidence="3" id="KW-1185">Reference proteome</keyword>
<evidence type="ECO:0000313" key="2">
    <source>
        <dbReference type="EMBL" id="CTQ48124.1"/>
    </source>
</evidence>
<dbReference type="Pfam" id="PF13409">
    <property type="entry name" value="GST_N_2"/>
    <property type="match status" value="1"/>
</dbReference>
<dbReference type="EMBL" id="CXSU01000005">
    <property type="protein sequence ID" value="CTQ48124.1"/>
    <property type="molecule type" value="Genomic_DNA"/>
</dbReference>
<reference evidence="2 3" key="1">
    <citation type="submission" date="2015-07" db="EMBL/GenBank/DDBJ databases">
        <authorList>
            <person name="Noorani M."/>
        </authorList>
    </citation>
    <scope>NUCLEOTIDE SEQUENCE [LARGE SCALE GENOMIC DNA]</scope>
    <source>
        <strain evidence="2 3">CECT 7802</strain>
    </source>
</reference>
<dbReference type="GO" id="GO:0016740">
    <property type="term" value="F:transferase activity"/>
    <property type="evidence" value="ECO:0007669"/>
    <property type="project" value="UniProtKB-KW"/>
</dbReference>
<dbReference type="Gene3D" id="1.20.1050.10">
    <property type="match status" value="1"/>
</dbReference>